<dbReference type="RefSeq" id="XP_040623622.1">
    <property type="nucleotide sequence ID" value="XM_040770899.1"/>
</dbReference>
<keyword evidence="4" id="KW-1185">Reference proteome</keyword>
<feature type="transmembrane region" description="Helical" evidence="2">
    <location>
        <begin position="6"/>
        <end position="28"/>
    </location>
</feature>
<evidence type="ECO:0000313" key="4">
    <source>
        <dbReference type="Proteomes" id="UP000030653"/>
    </source>
</evidence>
<dbReference type="Proteomes" id="UP000030653">
    <property type="component" value="Unassembled WGS sequence"/>
</dbReference>
<gene>
    <name evidence="3" type="ORF">DACRYDRAFT_119936</name>
</gene>
<keyword evidence="2" id="KW-1133">Transmembrane helix</keyword>
<organism evidence="3 4">
    <name type="scientific">Dacryopinax primogenitus (strain DJM 731)</name>
    <name type="common">Brown rot fungus</name>
    <dbReference type="NCBI Taxonomy" id="1858805"/>
    <lineage>
        <taxon>Eukaryota</taxon>
        <taxon>Fungi</taxon>
        <taxon>Dikarya</taxon>
        <taxon>Basidiomycota</taxon>
        <taxon>Agaricomycotina</taxon>
        <taxon>Dacrymycetes</taxon>
        <taxon>Dacrymycetales</taxon>
        <taxon>Dacrymycetaceae</taxon>
        <taxon>Dacryopinax</taxon>
    </lineage>
</organism>
<dbReference type="EMBL" id="JH795881">
    <property type="protein sequence ID" value="EJT96724.1"/>
    <property type="molecule type" value="Genomic_DNA"/>
</dbReference>
<dbReference type="GeneID" id="63685961"/>
<evidence type="ECO:0000256" key="2">
    <source>
        <dbReference type="SAM" id="Phobius"/>
    </source>
</evidence>
<sequence>MSVATGGLALILIAGGAIILAMVVSIFFRLFRRSQNPTPDGRALEAYPPVQSQYLRSQYGQYPQYRYTPQVALALRDWQRQPPVHRIPEAPAEGEQLPSYQDAGKDVVLPVLYSNAPPALPPRRISQEEVAVPPEAMMRPRPPPPGYETASGWRAY</sequence>
<proteinExistence type="predicted"/>
<keyword evidence="2" id="KW-0812">Transmembrane</keyword>
<name>M5FQ48_DACPD</name>
<protein>
    <submittedName>
        <fullName evidence="3">Uncharacterized protein</fullName>
    </submittedName>
</protein>
<keyword evidence="2" id="KW-0472">Membrane</keyword>
<accession>M5FQ48</accession>
<feature type="region of interest" description="Disordered" evidence="1">
    <location>
        <begin position="120"/>
        <end position="156"/>
    </location>
</feature>
<reference evidence="3 4" key="1">
    <citation type="journal article" date="2012" name="Science">
        <title>The Paleozoic origin of enzymatic lignin decomposition reconstructed from 31 fungal genomes.</title>
        <authorList>
            <person name="Floudas D."/>
            <person name="Binder M."/>
            <person name="Riley R."/>
            <person name="Barry K."/>
            <person name="Blanchette R.A."/>
            <person name="Henrissat B."/>
            <person name="Martinez A.T."/>
            <person name="Otillar R."/>
            <person name="Spatafora J.W."/>
            <person name="Yadav J.S."/>
            <person name="Aerts A."/>
            <person name="Benoit I."/>
            <person name="Boyd A."/>
            <person name="Carlson A."/>
            <person name="Copeland A."/>
            <person name="Coutinho P.M."/>
            <person name="de Vries R.P."/>
            <person name="Ferreira P."/>
            <person name="Findley K."/>
            <person name="Foster B."/>
            <person name="Gaskell J."/>
            <person name="Glotzer D."/>
            <person name="Gorecki P."/>
            <person name="Heitman J."/>
            <person name="Hesse C."/>
            <person name="Hori C."/>
            <person name="Igarashi K."/>
            <person name="Jurgens J.A."/>
            <person name="Kallen N."/>
            <person name="Kersten P."/>
            <person name="Kohler A."/>
            <person name="Kuees U."/>
            <person name="Kumar T.K.A."/>
            <person name="Kuo A."/>
            <person name="LaButti K."/>
            <person name="Larrondo L.F."/>
            <person name="Lindquist E."/>
            <person name="Ling A."/>
            <person name="Lombard V."/>
            <person name="Lucas S."/>
            <person name="Lundell T."/>
            <person name="Martin R."/>
            <person name="McLaughlin D.J."/>
            <person name="Morgenstern I."/>
            <person name="Morin E."/>
            <person name="Murat C."/>
            <person name="Nagy L.G."/>
            <person name="Nolan M."/>
            <person name="Ohm R.A."/>
            <person name="Patyshakuliyeva A."/>
            <person name="Rokas A."/>
            <person name="Ruiz-Duenas F.J."/>
            <person name="Sabat G."/>
            <person name="Salamov A."/>
            <person name="Samejima M."/>
            <person name="Schmutz J."/>
            <person name="Slot J.C."/>
            <person name="St John F."/>
            <person name="Stenlid J."/>
            <person name="Sun H."/>
            <person name="Sun S."/>
            <person name="Syed K."/>
            <person name="Tsang A."/>
            <person name="Wiebenga A."/>
            <person name="Young D."/>
            <person name="Pisabarro A."/>
            <person name="Eastwood D.C."/>
            <person name="Martin F."/>
            <person name="Cullen D."/>
            <person name="Grigoriev I.V."/>
            <person name="Hibbett D.S."/>
        </authorList>
    </citation>
    <scope>NUCLEOTIDE SEQUENCE [LARGE SCALE GENOMIC DNA]</scope>
    <source>
        <strain evidence="3 4">DJM-731 SS1</strain>
    </source>
</reference>
<evidence type="ECO:0000256" key="1">
    <source>
        <dbReference type="SAM" id="MobiDB-lite"/>
    </source>
</evidence>
<evidence type="ECO:0000313" key="3">
    <source>
        <dbReference type="EMBL" id="EJT96724.1"/>
    </source>
</evidence>
<dbReference type="AlphaFoldDB" id="M5FQ48"/>
<dbReference type="HOGENOM" id="CLU_1686513_0_0_1"/>